<feature type="compositionally biased region" description="Low complexity" evidence="1">
    <location>
        <begin position="450"/>
        <end position="461"/>
    </location>
</feature>
<sequence length="553" mass="61130">MKRHAERAARLTPDPEGETWLCRQRQKLLPVREEGDPAVRRRPGLKQWRSQRPQRLSKELWAEGWGAPNQCVLGLGRLYLAHLLGVGGGRAKEREPGSEGLARRGAAWQPWAWEKQRVAGRGEKCRREDLVRPQPCRTKSRRTVVGVERKSSGKVTGWPHPPRGRPEKHKGTGGSSRKTRGGCCPADPRASRALAAGKLWTAVGAPTVLGEREEGVPRAGRRQPERTACLVPGPKSNGPGQCPQGQVDNLAQLWPVSSTPGGRASPQAPLCQRSGKSRWQRELESAFEELFNMNRQLKRHLSLHLASGLGPEVSPREERGSSGVHGHRGEMWREMPAAADAEVKMGPAGEAASHPLPRTNLQKALSKLENQASQRVVRPTFEGVRTLSSPGAGTPVGEDSLPWGHTASRHGLPRLDTHPLQQDPQGQADRAGPVAQRQKQKTEQRRPAWLELLEPPEMCLEAHGQTECRDERRAETRGQPAPSQAASSPDQEKEGARGCSPASPPATSSTDDDDSRHSQMIRDRQQQILEQNKLHKQFLEEARKRLREFQSVC</sequence>
<feature type="compositionally biased region" description="Basic and acidic residues" evidence="1">
    <location>
        <begin position="464"/>
        <end position="476"/>
    </location>
</feature>
<feature type="region of interest" description="Disordered" evidence="1">
    <location>
        <begin position="139"/>
        <end position="184"/>
    </location>
</feature>
<reference evidence="2" key="1">
    <citation type="submission" date="2012-11" db="EMBL/GenBank/DDBJ databases">
        <title>The Vampirome: Transcriptome and Proteome Analysis of the Submandibular and Accessory Glands of the Vampire Bat and Vector of Human Rabies, Desmodus rotundus.</title>
        <authorList>
            <person name="Francischetti I.M.B."/>
            <person name="Assumpcao T.C.F."/>
            <person name="Ma D."/>
            <person name="Vicente E.C."/>
            <person name="Ribeiro J.M.C."/>
        </authorList>
    </citation>
    <scope>NUCLEOTIDE SEQUENCE</scope>
    <source>
        <tissue evidence="2">Salivary gland</tissue>
    </source>
</reference>
<dbReference type="EMBL" id="GABZ01005345">
    <property type="protein sequence ID" value="JAA48180.1"/>
    <property type="molecule type" value="mRNA"/>
</dbReference>
<name>K9ILA2_DESRO</name>
<evidence type="ECO:0000256" key="1">
    <source>
        <dbReference type="SAM" id="MobiDB-lite"/>
    </source>
</evidence>
<feature type="region of interest" description="Disordered" evidence="1">
    <location>
        <begin position="368"/>
        <end position="529"/>
    </location>
</feature>
<organism evidence="2">
    <name type="scientific">Desmodus rotundus</name>
    <name type="common">Vampire bat</name>
    <dbReference type="NCBI Taxonomy" id="9430"/>
    <lineage>
        <taxon>Eukaryota</taxon>
        <taxon>Metazoa</taxon>
        <taxon>Chordata</taxon>
        <taxon>Craniata</taxon>
        <taxon>Vertebrata</taxon>
        <taxon>Euteleostomi</taxon>
        <taxon>Mammalia</taxon>
        <taxon>Eutheria</taxon>
        <taxon>Laurasiatheria</taxon>
        <taxon>Chiroptera</taxon>
        <taxon>Yangochiroptera</taxon>
        <taxon>Phyllostomidae</taxon>
        <taxon>Desmodontinae</taxon>
        <taxon>Desmodus</taxon>
    </lineage>
</organism>
<accession>K9ILA2</accession>
<dbReference type="AlphaFoldDB" id="K9ILA2"/>
<feature type="region of interest" description="Disordered" evidence="1">
    <location>
        <begin position="308"/>
        <end position="330"/>
    </location>
</feature>
<feature type="compositionally biased region" description="Basic and acidic residues" evidence="1">
    <location>
        <begin position="514"/>
        <end position="525"/>
    </location>
</feature>
<evidence type="ECO:0000313" key="2">
    <source>
        <dbReference type="EMBL" id="JAA48180.1"/>
    </source>
</evidence>
<protein>
    <submittedName>
        <fullName evidence="2">Putative differential display clone 8</fullName>
    </submittedName>
</protein>
<proteinExistence type="evidence at transcript level"/>